<keyword evidence="1" id="KW-0812">Transmembrane</keyword>
<dbReference type="RefSeq" id="WP_343911746.1">
    <property type="nucleotide sequence ID" value="NZ_BAAAGE010000001.1"/>
</dbReference>
<evidence type="ECO:0000256" key="1">
    <source>
        <dbReference type="SAM" id="Phobius"/>
    </source>
</evidence>
<reference evidence="2 3" key="1">
    <citation type="journal article" date="2019" name="Int. J. Syst. Evol. Microbiol.">
        <title>The Global Catalogue of Microorganisms (GCM) 10K type strain sequencing project: providing services to taxonomists for standard genome sequencing and annotation.</title>
        <authorList>
            <consortium name="The Broad Institute Genomics Platform"/>
            <consortium name="The Broad Institute Genome Sequencing Center for Infectious Disease"/>
            <person name="Wu L."/>
            <person name="Ma J."/>
        </authorList>
    </citation>
    <scope>NUCLEOTIDE SEQUENCE [LARGE SCALE GENOMIC DNA]</scope>
    <source>
        <strain evidence="2 3">JCM 15974</strain>
    </source>
</reference>
<evidence type="ECO:0008006" key="4">
    <source>
        <dbReference type="Google" id="ProtNLM"/>
    </source>
</evidence>
<keyword evidence="3" id="KW-1185">Reference proteome</keyword>
<accession>A0ABN1IN44</accession>
<evidence type="ECO:0000313" key="2">
    <source>
        <dbReference type="EMBL" id="GAA0717859.1"/>
    </source>
</evidence>
<gene>
    <name evidence="2" type="ORF">GCM10009430_15280</name>
</gene>
<keyword evidence="1" id="KW-0472">Membrane</keyword>
<name>A0ABN1IN44_9FLAO</name>
<feature type="transmembrane region" description="Helical" evidence="1">
    <location>
        <begin position="21"/>
        <end position="43"/>
    </location>
</feature>
<feature type="transmembrane region" description="Helical" evidence="1">
    <location>
        <begin position="55"/>
        <end position="73"/>
    </location>
</feature>
<dbReference type="EMBL" id="BAAAGE010000001">
    <property type="protein sequence ID" value="GAA0717859.1"/>
    <property type="molecule type" value="Genomic_DNA"/>
</dbReference>
<proteinExistence type="predicted"/>
<sequence length="190" mass="22544">MKQKEFEFKAFVYTYSWQPALIFIIWILFLIIVPGQIITKIIWQEDSDSMLFLDLKRLALVSIPLTFIALYLFEKVFLSKIIISFDKAEATISLKKKFKTIFETNLSDVKQIKFINKKQNKTNKAIILRIRSINKRNIIIRSIMMGNDNNPEYVEFLKLYNHITEELKDSDFSKKEKTIGNERLKTEIYT</sequence>
<keyword evidence="1" id="KW-1133">Transmembrane helix</keyword>
<protein>
    <recommendedName>
        <fullName evidence="4">DUF304 domain-containing protein</fullName>
    </recommendedName>
</protein>
<comment type="caution">
    <text evidence="2">The sequence shown here is derived from an EMBL/GenBank/DDBJ whole genome shotgun (WGS) entry which is preliminary data.</text>
</comment>
<organism evidence="2 3">
    <name type="scientific">Aquimarina litoralis</name>
    <dbReference type="NCBI Taxonomy" id="584605"/>
    <lineage>
        <taxon>Bacteria</taxon>
        <taxon>Pseudomonadati</taxon>
        <taxon>Bacteroidota</taxon>
        <taxon>Flavobacteriia</taxon>
        <taxon>Flavobacteriales</taxon>
        <taxon>Flavobacteriaceae</taxon>
        <taxon>Aquimarina</taxon>
    </lineage>
</organism>
<evidence type="ECO:0000313" key="3">
    <source>
        <dbReference type="Proteomes" id="UP001501758"/>
    </source>
</evidence>
<dbReference type="Proteomes" id="UP001501758">
    <property type="component" value="Unassembled WGS sequence"/>
</dbReference>